<keyword evidence="1" id="KW-1133">Transmembrane helix</keyword>
<feature type="transmembrane region" description="Helical" evidence="1">
    <location>
        <begin position="12"/>
        <end position="30"/>
    </location>
</feature>
<protein>
    <submittedName>
        <fullName evidence="2">Uncharacterized protein</fullName>
    </submittedName>
</protein>
<evidence type="ECO:0000256" key="1">
    <source>
        <dbReference type="SAM" id="Phobius"/>
    </source>
</evidence>
<evidence type="ECO:0000313" key="2">
    <source>
        <dbReference type="EMBL" id="APW62806.1"/>
    </source>
</evidence>
<dbReference type="EMBL" id="CP019082">
    <property type="protein sequence ID" value="APW62806.1"/>
    <property type="molecule type" value="Genomic_DNA"/>
</dbReference>
<gene>
    <name evidence="2" type="ORF">BSF38_04360</name>
</gene>
<keyword evidence="1" id="KW-0812">Transmembrane</keyword>
<dbReference type="Proteomes" id="UP000186309">
    <property type="component" value="Chromosome"/>
</dbReference>
<organism evidence="2 3">
    <name type="scientific">Paludisphaera borealis</name>
    <dbReference type="NCBI Taxonomy" id="1387353"/>
    <lineage>
        <taxon>Bacteria</taxon>
        <taxon>Pseudomonadati</taxon>
        <taxon>Planctomycetota</taxon>
        <taxon>Planctomycetia</taxon>
        <taxon>Isosphaerales</taxon>
        <taxon>Isosphaeraceae</taxon>
        <taxon>Paludisphaera</taxon>
    </lineage>
</organism>
<proteinExistence type="predicted"/>
<keyword evidence="1" id="KW-0472">Membrane</keyword>
<dbReference type="RefSeq" id="WP_076349177.1">
    <property type="nucleotide sequence ID" value="NZ_CP019082.1"/>
</dbReference>
<dbReference type="STRING" id="1387353.BSF38_04360"/>
<sequence>MKLPRVQISVRWLLFAVAAFAVSTWTAMMLQRAFHYREQAENQAWLEAKHRSEEHRLRTSEDRSFGAEAIPGEIRREAEEADRHGRLKRQYQQLATHPWEDAPHDLPLPYPWDRDRDRAVLEAALADLMDPKNPENAIEFWTAGGAPCPEIVVGETTYSWSSDSDGDESDDAWDDLNRRNSGGPILIAGIGVGGSLKVSYDDPDRLFQESVDADMAFRDYFHKLHPTSCGYAWVTLPGFSRDGRKAFLFISGGYGGGHSVSWTYELARADSGWEVRERGCHVSQ</sequence>
<keyword evidence="3" id="KW-1185">Reference proteome</keyword>
<evidence type="ECO:0000313" key="3">
    <source>
        <dbReference type="Proteomes" id="UP000186309"/>
    </source>
</evidence>
<accession>A0A1U7CV82</accession>
<name>A0A1U7CV82_9BACT</name>
<dbReference type="AlphaFoldDB" id="A0A1U7CV82"/>
<dbReference type="KEGG" id="pbor:BSF38_04360"/>
<reference evidence="3" key="1">
    <citation type="submission" date="2016-12" db="EMBL/GenBank/DDBJ databases">
        <title>Comparative genomics of four Isosphaeraceae planctomycetes: a common pool of plasmids and glycoside hydrolase genes.</title>
        <authorList>
            <person name="Ivanova A."/>
        </authorList>
    </citation>
    <scope>NUCLEOTIDE SEQUENCE [LARGE SCALE GENOMIC DNA]</scope>
    <source>
        <strain evidence="3">PX4</strain>
    </source>
</reference>